<dbReference type="SUPFAM" id="SSF141571">
    <property type="entry name" value="Pentapeptide repeat-like"/>
    <property type="match status" value="1"/>
</dbReference>
<dbReference type="InterPro" id="IPR001646">
    <property type="entry name" value="5peptide_repeat"/>
</dbReference>
<dbReference type="PANTHER" id="PTHR14136:SF17">
    <property type="entry name" value="BTB_POZ DOMAIN-CONTAINING PROTEIN KCTD9"/>
    <property type="match status" value="1"/>
</dbReference>
<dbReference type="Pfam" id="PF00805">
    <property type="entry name" value="Pentapeptide"/>
    <property type="match status" value="3"/>
</dbReference>
<reference evidence="1" key="1">
    <citation type="submission" date="2021-05" db="EMBL/GenBank/DDBJ databases">
        <authorList>
            <person name="Arsene-Ploetze F."/>
        </authorList>
    </citation>
    <scope>NUCLEOTIDE SEQUENCE</scope>
    <source>
        <strain evidence="1">DSM 42138</strain>
    </source>
</reference>
<evidence type="ECO:0000313" key="1">
    <source>
        <dbReference type="EMBL" id="CAG6399028.1"/>
    </source>
</evidence>
<name>A0A9W4GWJ0_9ACTN</name>
<dbReference type="Proteomes" id="UP001152519">
    <property type="component" value="Unassembled WGS sequence"/>
</dbReference>
<sequence length="310" mass="33374">MSDRHPGPGGVEALSVEVLEALRRGTDLHGLSSLNIAGRLDLRNIRLGGEENDQGAGIDVLPGAIVSDVDFSGAEAPGVRLVGTRVVNCVFEKANLDGLEARATNFVGCSFAGASLRGAQLSIPLNDRYSLYEDVDFSRAMLYGASCVDASFKRCVFSGVKMGAMSFRGSDFLDCSFSGALRRVVFSDDSLTGRVLPGPVMQNVDFSDAVLRDVEFRGIDLNGVSLPEGDPHIVVKHYRCVLGRILDRLPVSGQPFTYGLRAYLAAELGHSHPARGLGIWHRASLGKTPEEQEYAIRLLRACERECEGDG</sequence>
<dbReference type="AlphaFoldDB" id="A0A9W4GWJ0"/>
<dbReference type="EMBL" id="CAJSLV010000114">
    <property type="protein sequence ID" value="CAG6399028.1"/>
    <property type="molecule type" value="Genomic_DNA"/>
</dbReference>
<proteinExistence type="predicted"/>
<dbReference type="InterPro" id="IPR051082">
    <property type="entry name" value="Pentapeptide-BTB/POZ_domain"/>
</dbReference>
<protein>
    <recommendedName>
        <fullName evidence="3">Pentapeptide repeat-containing protein</fullName>
    </recommendedName>
</protein>
<evidence type="ECO:0000313" key="2">
    <source>
        <dbReference type="Proteomes" id="UP001152519"/>
    </source>
</evidence>
<comment type="caution">
    <text evidence="1">The sequence shown here is derived from an EMBL/GenBank/DDBJ whole genome shotgun (WGS) entry which is preliminary data.</text>
</comment>
<keyword evidence="2" id="KW-1185">Reference proteome</keyword>
<dbReference type="Gene3D" id="2.160.20.80">
    <property type="entry name" value="E3 ubiquitin-protein ligase SopA"/>
    <property type="match status" value="2"/>
</dbReference>
<dbReference type="PANTHER" id="PTHR14136">
    <property type="entry name" value="BTB_POZ DOMAIN-CONTAINING PROTEIN KCTD9"/>
    <property type="match status" value="1"/>
</dbReference>
<organism evidence="1 2">
    <name type="scientific">Actinacidiphila cocklensis</name>
    <dbReference type="NCBI Taxonomy" id="887465"/>
    <lineage>
        <taxon>Bacteria</taxon>
        <taxon>Bacillati</taxon>
        <taxon>Actinomycetota</taxon>
        <taxon>Actinomycetes</taxon>
        <taxon>Kitasatosporales</taxon>
        <taxon>Streptomycetaceae</taxon>
        <taxon>Actinacidiphila</taxon>
    </lineage>
</organism>
<gene>
    <name evidence="1" type="ORF">SCOCK_80183</name>
</gene>
<accession>A0A9W4GWJ0</accession>
<evidence type="ECO:0008006" key="3">
    <source>
        <dbReference type="Google" id="ProtNLM"/>
    </source>
</evidence>